<feature type="compositionally biased region" description="Polar residues" evidence="1">
    <location>
        <begin position="32"/>
        <end position="54"/>
    </location>
</feature>
<accession>A0AAD6SU02</accession>
<dbReference type="EMBL" id="JARJCM010000073">
    <property type="protein sequence ID" value="KAJ7032433.1"/>
    <property type="molecule type" value="Genomic_DNA"/>
</dbReference>
<feature type="compositionally biased region" description="Low complexity" evidence="1">
    <location>
        <begin position="65"/>
        <end position="78"/>
    </location>
</feature>
<proteinExistence type="predicted"/>
<feature type="compositionally biased region" description="Gly residues" evidence="1">
    <location>
        <begin position="189"/>
        <end position="201"/>
    </location>
</feature>
<keyword evidence="3" id="KW-1185">Reference proteome</keyword>
<name>A0AAD6SU02_9AGAR</name>
<feature type="region of interest" description="Disordered" evidence="1">
    <location>
        <begin position="32"/>
        <end position="83"/>
    </location>
</feature>
<evidence type="ECO:0000313" key="3">
    <source>
        <dbReference type="Proteomes" id="UP001218188"/>
    </source>
</evidence>
<feature type="compositionally biased region" description="Polar residues" evidence="1">
    <location>
        <begin position="212"/>
        <end position="231"/>
    </location>
</feature>
<reference evidence="2" key="1">
    <citation type="submission" date="2023-03" db="EMBL/GenBank/DDBJ databases">
        <title>Massive genome expansion in bonnet fungi (Mycena s.s.) driven by repeated elements and novel gene families across ecological guilds.</title>
        <authorList>
            <consortium name="Lawrence Berkeley National Laboratory"/>
            <person name="Harder C.B."/>
            <person name="Miyauchi S."/>
            <person name="Viragh M."/>
            <person name="Kuo A."/>
            <person name="Thoen E."/>
            <person name="Andreopoulos B."/>
            <person name="Lu D."/>
            <person name="Skrede I."/>
            <person name="Drula E."/>
            <person name="Henrissat B."/>
            <person name="Morin E."/>
            <person name="Kohler A."/>
            <person name="Barry K."/>
            <person name="LaButti K."/>
            <person name="Morin E."/>
            <person name="Salamov A."/>
            <person name="Lipzen A."/>
            <person name="Mereny Z."/>
            <person name="Hegedus B."/>
            <person name="Baldrian P."/>
            <person name="Stursova M."/>
            <person name="Weitz H."/>
            <person name="Taylor A."/>
            <person name="Grigoriev I.V."/>
            <person name="Nagy L.G."/>
            <person name="Martin F."/>
            <person name="Kauserud H."/>
        </authorList>
    </citation>
    <scope>NUCLEOTIDE SEQUENCE</scope>
    <source>
        <strain evidence="2">CBHHK200</strain>
    </source>
</reference>
<evidence type="ECO:0000256" key="1">
    <source>
        <dbReference type="SAM" id="MobiDB-lite"/>
    </source>
</evidence>
<evidence type="ECO:0000313" key="2">
    <source>
        <dbReference type="EMBL" id="KAJ7032433.1"/>
    </source>
</evidence>
<feature type="region of interest" description="Disordered" evidence="1">
    <location>
        <begin position="179"/>
        <end position="234"/>
    </location>
</feature>
<protein>
    <submittedName>
        <fullName evidence="2">Uncharacterized protein</fullName>
    </submittedName>
</protein>
<comment type="caution">
    <text evidence="2">The sequence shown here is derived from an EMBL/GenBank/DDBJ whole genome shotgun (WGS) entry which is preliminary data.</text>
</comment>
<organism evidence="2 3">
    <name type="scientific">Mycena alexandri</name>
    <dbReference type="NCBI Taxonomy" id="1745969"/>
    <lineage>
        <taxon>Eukaryota</taxon>
        <taxon>Fungi</taxon>
        <taxon>Dikarya</taxon>
        <taxon>Basidiomycota</taxon>
        <taxon>Agaricomycotina</taxon>
        <taxon>Agaricomycetes</taxon>
        <taxon>Agaricomycetidae</taxon>
        <taxon>Agaricales</taxon>
        <taxon>Marasmiineae</taxon>
        <taxon>Mycenaceae</taxon>
        <taxon>Mycena</taxon>
    </lineage>
</organism>
<gene>
    <name evidence="2" type="ORF">C8F04DRAFT_659416</name>
</gene>
<dbReference type="Proteomes" id="UP001218188">
    <property type="component" value="Unassembled WGS sequence"/>
</dbReference>
<dbReference type="AlphaFoldDB" id="A0AAD6SU02"/>
<sequence>MAAKGSWNSPIYVSDDEEEHSVASQLIYNYSAPPQNTSFQGYPQMDTGSEPRSNPQKRKRDEAFNNSNNNNNYQNRNNFMGGSTAYTETKKARKRRRRMEREEALMAQSRAAQAMMPSFGVIPFLPALNLNNSWPGPAPPFNHPFSLGMPLPLPPQNHNNNHQNNHFYPPLPPAEHPTYNNPPLRYDGLGNGNGHGNGYSGSGHQDHRHPPESSSWVSSMAANQSHHQQNPDLDFSGVRCRCILPLTHRVGRRWWSLQRRRWRGGRGGVQSWGLG</sequence>